<evidence type="ECO:0000259" key="4">
    <source>
        <dbReference type="SMART" id="SM00418"/>
    </source>
</evidence>
<feature type="domain" description="HTH arsR-type" evidence="4">
    <location>
        <begin position="259"/>
        <end position="330"/>
    </location>
</feature>
<organism evidence="5 6">
    <name type="scientific">Kibdelosporangium banguiense</name>
    <dbReference type="NCBI Taxonomy" id="1365924"/>
    <lineage>
        <taxon>Bacteria</taxon>
        <taxon>Bacillati</taxon>
        <taxon>Actinomycetota</taxon>
        <taxon>Actinomycetes</taxon>
        <taxon>Pseudonocardiales</taxon>
        <taxon>Pseudonocardiaceae</taxon>
        <taxon>Kibdelosporangium</taxon>
    </lineage>
</organism>
<evidence type="ECO:0000256" key="3">
    <source>
        <dbReference type="ARBA" id="ARBA00023163"/>
    </source>
</evidence>
<dbReference type="SMART" id="SM00418">
    <property type="entry name" value="HTH_ARSR"/>
    <property type="match status" value="1"/>
</dbReference>
<accession>A0ABS4TAT7</accession>
<protein>
    <submittedName>
        <fullName evidence="5">DNA-binding transcriptional ArsR family regulator</fullName>
    </submittedName>
</protein>
<dbReference type="CDD" id="cd00090">
    <property type="entry name" value="HTH_ARSR"/>
    <property type="match status" value="1"/>
</dbReference>
<dbReference type="Proteomes" id="UP001519332">
    <property type="component" value="Unassembled WGS sequence"/>
</dbReference>
<keyword evidence="1" id="KW-0805">Transcription regulation</keyword>
<evidence type="ECO:0000313" key="5">
    <source>
        <dbReference type="EMBL" id="MBP2321535.1"/>
    </source>
</evidence>
<dbReference type="EMBL" id="JAGINW010000001">
    <property type="protein sequence ID" value="MBP2321535.1"/>
    <property type="molecule type" value="Genomic_DNA"/>
</dbReference>
<dbReference type="PANTHER" id="PTHR43132">
    <property type="entry name" value="ARSENICAL RESISTANCE OPERON REPRESSOR ARSR-RELATED"/>
    <property type="match status" value="1"/>
</dbReference>
<dbReference type="RefSeq" id="WP_245378210.1">
    <property type="nucleotide sequence ID" value="NZ_JAGINW010000001.1"/>
</dbReference>
<dbReference type="SUPFAM" id="SSF46785">
    <property type="entry name" value="Winged helix' DNA-binding domain"/>
    <property type="match status" value="1"/>
</dbReference>
<evidence type="ECO:0000313" key="6">
    <source>
        <dbReference type="Proteomes" id="UP001519332"/>
    </source>
</evidence>
<dbReference type="InterPro" id="IPR036390">
    <property type="entry name" value="WH_DNA-bd_sf"/>
</dbReference>
<proteinExistence type="predicted"/>
<comment type="caution">
    <text evidence="5">The sequence shown here is derived from an EMBL/GenBank/DDBJ whole genome shotgun (WGS) entry which is preliminary data.</text>
</comment>
<dbReference type="PANTHER" id="PTHR43132:SF8">
    <property type="entry name" value="HTH-TYPE TRANSCRIPTIONAL REGULATOR KMTR"/>
    <property type="match status" value="1"/>
</dbReference>
<sequence>MAEHLGVDSVLRIHFTTADLVRTRVAAAADPFWEMVFSRRRLFEQDAPLVLRPWAERMQADAAVLRPGIGALGALSPAGPYFPDFLTPSEGVDGFDAGMEALLSTPRKRLDAEIARMAVHSQVPAWVRRVADGEPEMLASLEKALRSYHDTAIKPLETQVQSRVDADRARRGRDLLDGGTDQLLAGFGPMIRWHAPVLQMPYPVDRDLYLEGRGLRLVPSFFCRWQPVALADPRLPPTLVYPIDHESHWEITGDKSLADLLGNTRATVLHSIDGGATTTELARRVATSLASVSRHTTVLREAGLIETHRRGAAVLHTLTPLGESLLSNARRARPRPSLLTA</sequence>
<keyword evidence="2 5" id="KW-0238">DNA-binding</keyword>
<dbReference type="Gene3D" id="1.10.10.10">
    <property type="entry name" value="Winged helix-like DNA-binding domain superfamily/Winged helix DNA-binding domain"/>
    <property type="match status" value="1"/>
</dbReference>
<dbReference type="InterPro" id="IPR011991">
    <property type="entry name" value="ArsR-like_HTH"/>
</dbReference>
<dbReference type="GO" id="GO:0003677">
    <property type="term" value="F:DNA binding"/>
    <property type="evidence" value="ECO:0007669"/>
    <property type="project" value="UniProtKB-KW"/>
</dbReference>
<evidence type="ECO:0000256" key="2">
    <source>
        <dbReference type="ARBA" id="ARBA00023125"/>
    </source>
</evidence>
<dbReference type="InterPro" id="IPR036388">
    <property type="entry name" value="WH-like_DNA-bd_sf"/>
</dbReference>
<keyword evidence="3" id="KW-0804">Transcription</keyword>
<gene>
    <name evidence="5" type="ORF">JOF56_001920</name>
</gene>
<dbReference type="InterPro" id="IPR001845">
    <property type="entry name" value="HTH_ArsR_DNA-bd_dom"/>
</dbReference>
<name>A0ABS4TAT7_9PSEU</name>
<dbReference type="InterPro" id="IPR051011">
    <property type="entry name" value="Metal_resp_trans_reg"/>
</dbReference>
<reference evidence="5 6" key="1">
    <citation type="submission" date="2021-03" db="EMBL/GenBank/DDBJ databases">
        <title>Sequencing the genomes of 1000 actinobacteria strains.</title>
        <authorList>
            <person name="Klenk H.-P."/>
        </authorList>
    </citation>
    <scope>NUCLEOTIDE SEQUENCE [LARGE SCALE GENOMIC DNA]</scope>
    <source>
        <strain evidence="5 6">DSM 46670</strain>
    </source>
</reference>
<dbReference type="Pfam" id="PF12840">
    <property type="entry name" value="HTH_20"/>
    <property type="match status" value="1"/>
</dbReference>
<keyword evidence="6" id="KW-1185">Reference proteome</keyword>
<evidence type="ECO:0000256" key="1">
    <source>
        <dbReference type="ARBA" id="ARBA00023015"/>
    </source>
</evidence>